<keyword evidence="2 5" id="KW-0560">Oxidoreductase</keyword>
<reference evidence="5 6" key="1">
    <citation type="journal article" date="2010" name="Stand. Genomic Sci.">
        <title>Complete genome sequence of Ferrimonas balearica type strain (PAT).</title>
        <authorList>
            <person name="Nolan M."/>
            <person name="Sikorski J."/>
            <person name="Davenport K."/>
            <person name="Lucas S."/>
            <person name="Glavina Del Rio T."/>
            <person name="Tice H."/>
            <person name="Cheng J."/>
            <person name="Goodwin L."/>
            <person name="Pitluck S."/>
            <person name="Liolios K."/>
            <person name="Ivanova N."/>
            <person name="Mavromatis K."/>
            <person name="Ovchinnikova G."/>
            <person name="Pati A."/>
            <person name="Chen A."/>
            <person name="Palaniappan K."/>
            <person name="Land M."/>
            <person name="Hauser L."/>
            <person name="Chang Y."/>
            <person name="Jeffries C."/>
            <person name="Tapia R."/>
            <person name="Brettin T."/>
            <person name="Detter J."/>
            <person name="Han C."/>
            <person name="Yasawong M."/>
            <person name="Rohde M."/>
            <person name="Tindall B."/>
            <person name="Goker M."/>
            <person name="Woyke T."/>
            <person name="Bristow J."/>
            <person name="Eisen J."/>
            <person name="Markowitz V."/>
            <person name="Hugenholtz P."/>
            <person name="Kyrpides N."/>
            <person name="Klenk H."/>
            <person name="Lapidus A."/>
        </authorList>
    </citation>
    <scope>NUCLEOTIDE SEQUENCE [LARGE SCALE GENOMIC DNA]</scope>
    <source>
        <strain evidence="6">DSM 9799 / CCM 4581 / KCTC 23876 / PAT</strain>
    </source>
</reference>
<dbReference type="GO" id="GO:0042619">
    <property type="term" value="P:poly-hydroxybutyrate biosynthetic process"/>
    <property type="evidence" value="ECO:0007669"/>
    <property type="project" value="InterPro"/>
</dbReference>
<dbReference type="GO" id="GO:0005737">
    <property type="term" value="C:cytoplasm"/>
    <property type="evidence" value="ECO:0007669"/>
    <property type="project" value="InterPro"/>
</dbReference>
<dbReference type="NCBIfam" id="TIGR01829">
    <property type="entry name" value="AcAcCoA_reduct"/>
    <property type="match status" value="1"/>
</dbReference>
<feature type="domain" description="Ketoreductase" evidence="4">
    <location>
        <begin position="4"/>
        <end position="184"/>
    </location>
</feature>
<accession>E1SNR6</accession>
<dbReference type="EMBL" id="CP002209">
    <property type="protein sequence ID" value="ADN77723.1"/>
    <property type="molecule type" value="Genomic_DNA"/>
</dbReference>
<dbReference type="PROSITE" id="PS00061">
    <property type="entry name" value="ADH_SHORT"/>
    <property type="match status" value="1"/>
</dbReference>
<dbReference type="GeneID" id="67183733"/>
<sequence length="246" mass="26512">MEKTVALITGGVGGIGLYLTKALAEEGYHVVAGCRPNSSNAERLAGELAQSHPNVTILPFDVADFGECQRIVLDIEETIGPIGVLVNNAGITKDGTLKKMEPEQWRSVLDTNLDSVFNLCRAVLPKMLEREYGRIISISSINGQKGQFGQCNYAAAKAGMYGFTKSLAQEVAAKGITVNTVSPGYIETDMIKAIDEAIRDKIRRQIPVQRFGQPEEIARAVSFLADKQSGFITGSNLAINGGQYMA</sequence>
<protein>
    <submittedName>
        <fullName evidence="5">3-oxoacyl-(Acyl-carrier-protein) reductase</fullName>
        <ecNumber evidence="5">1.1.1.100</ecNumber>
        <ecNumber evidence="5">1.1.1.36</ecNumber>
    </submittedName>
</protein>
<dbReference type="SMART" id="SM00822">
    <property type="entry name" value="PKS_KR"/>
    <property type="match status" value="1"/>
</dbReference>
<gene>
    <name evidence="5" type="ordered locus">Fbal_3526</name>
</gene>
<dbReference type="eggNOG" id="COG1028">
    <property type="taxonomic scope" value="Bacteria"/>
</dbReference>
<dbReference type="InterPro" id="IPR036291">
    <property type="entry name" value="NAD(P)-bd_dom_sf"/>
</dbReference>
<dbReference type="PANTHER" id="PTHR42879">
    <property type="entry name" value="3-OXOACYL-(ACYL-CARRIER-PROTEIN) REDUCTASE"/>
    <property type="match status" value="1"/>
</dbReference>
<dbReference type="GO" id="GO:0004316">
    <property type="term" value="F:3-oxoacyl-[acyl-carrier-protein] reductase (NADPH) activity"/>
    <property type="evidence" value="ECO:0007669"/>
    <property type="project" value="UniProtKB-EC"/>
</dbReference>
<proteinExistence type="inferred from homology"/>
<dbReference type="Gene3D" id="3.40.50.720">
    <property type="entry name" value="NAD(P)-binding Rossmann-like Domain"/>
    <property type="match status" value="1"/>
</dbReference>
<evidence type="ECO:0000256" key="2">
    <source>
        <dbReference type="ARBA" id="ARBA00023002"/>
    </source>
</evidence>
<dbReference type="InterPro" id="IPR057326">
    <property type="entry name" value="KR_dom"/>
</dbReference>
<dbReference type="PRINTS" id="PR00081">
    <property type="entry name" value="GDHRDH"/>
</dbReference>
<evidence type="ECO:0000313" key="6">
    <source>
        <dbReference type="Proteomes" id="UP000006683"/>
    </source>
</evidence>
<dbReference type="EC" id="1.1.1.100" evidence="5"/>
<dbReference type="GO" id="GO:0032787">
    <property type="term" value="P:monocarboxylic acid metabolic process"/>
    <property type="evidence" value="ECO:0007669"/>
    <property type="project" value="UniProtKB-ARBA"/>
</dbReference>
<comment type="similarity">
    <text evidence="1 3">Belongs to the short-chain dehydrogenases/reductases (SDR) family.</text>
</comment>
<dbReference type="RefSeq" id="WP_013347029.1">
    <property type="nucleotide sequence ID" value="NC_014541.1"/>
</dbReference>
<dbReference type="AlphaFoldDB" id="E1SNR6"/>
<evidence type="ECO:0000259" key="4">
    <source>
        <dbReference type="SMART" id="SM00822"/>
    </source>
</evidence>
<dbReference type="KEGG" id="fbl:Fbal_3526"/>
<dbReference type="InterPro" id="IPR050259">
    <property type="entry name" value="SDR"/>
</dbReference>
<dbReference type="InterPro" id="IPR002347">
    <property type="entry name" value="SDR_fam"/>
</dbReference>
<evidence type="ECO:0000256" key="1">
    <source>
        <dbReference type="ARBA" id="ARBA00006484"/>
    </source>
</evidence>
<dbReference type="NCBIfam" id="NF009466">
    <property type="entry name" value="PRK12826.1-2"/>
    <property type="match status" value="1"/>
</dbReference>
<dbReference type="CDD" id="cd05333">
    <property type="entry name" value="BKR_SDR_c"/>
    <property type="match status" value="1"/>
</dbReference>
<evidence type="ECO:0000256" key="3">
    <source>
        <dbReference type="RuleBase" id="RU000363"/>
    </source>
</evidence>
<dbReference type="EC" id="1.1.1.36" evidence="5"/>
<dbReference type="InterPro" id="IPR020904">
    <property type="entry name" value="Sc_DH/Rdtase_CS"/>
</dbReference>
<dbReference type="FunFam" id="3.40.50.720:FF:000173">
    <property type="entry name" value="3-oxoacyl-[acyl-carrier protein] reductase"/>
    <property type="match status" value="1"/>
</dbReference>
<dbReference type="HOGENOM" id="CLU_010194_1_3_6"/>
<keyword evidence="6" id="KW-1185">Reference proteome</keyword>
<dbReference type="Pfam" id="PF00106">
    <property type="entry name" value="adh_short"/>
    <property type="match status" value="1"/>
</dbReference>
<dbReference type="PRINTS" id="PR00080">
    <property type="entry name" value="SDRFAMILY"/>
</dbReference>
<dbReference type="NCBIfam" id="NF009464">
    <property type="entry name" value="PRK12824.1"/>
    <property type="match status" value="1"/>
</dbReference>
<evidence type="ECO:0000313" key="5">
    <source>
        <dbReference type="EMBL" id="ADN77723.1"/>
    </source>
</evidence>
<dbReference type="STRING" id="550540.Fbal_3526"/>
<dbReference type="SUPFAM" id="SSF51735">
    <property type="entry name" value="NAD(P)-binding Rossmann-fold domains"/>
    <property type="match status" value="1"/>
</dbReference>
<dbReference type="InterPro" id="IPR011283">
    <property type="entry name" value="Acetoacetyl-CoA_reductase"/>
</dbReference>
<organism evidence="5 6">
    <name type="scientific">Ferrimonas balearica (strain DSM 9799 / CCM 4581 / KCTC 23876 / PAT)</name>
    <dbReference type="NCBI Taxonomy" id="550540"/>
    <lineage>
        <taxon>Bacteria</taxon>
        <taxon>Pseudomonadati</taxon>
        <taxon>Pseudomonadota</taxon>
        <taxon>Gammaproteobacteria</taxon>
        <taxon>Alteromonadales</taxon>
        <taxon>Ferrimonadaceae</taxon>
        <taxon>Ferrimonas</taxon>
    </lineage>
</organism>
<dbReference type="PANTHER" id="PTHR42879:SF2">
    <property type="entry name" value="3-OXOACYL-[ACYL-CARRIER-PROTEIN] REDUCTASE FABG"/>
    <property type="match status" value="1"/>
</dbReference>
<name>E1SNR6_FERBD</name>
<dbReference type="GO" id="GO:0018454">
    <property type="term" value="F:acetoacetyl-CoA reductase activity"/>
    <property type="evidence" value="ECO:0007669"/>
    <property type="project" value="UniProtKB-EC"/>
</dbReference>
<dbReference type="Proteomes" id="UP000006683">
    <property type="component" value="Chromosome"/>
</dbReference>